<dbReference type="PANTHER" id="PTHR23268">
    <property type="entry name" value="T-CELL RECEPTOR BETA CHAIN"/>
    <property type="match status" value="1"/>
</dbReference>
<keyword evidence="7" id="KW-1279">T cell receptor</keyword>
<dbReference type="InterPro" id="IPR013106">
    <property type="entry name" value="Ig_V-set"/>
</dbReference>
<dbReference type="Pfam" id="PF07686">
    <property type="entry name" value="V-set"/>
    <property type="match status" value="1"/>
</dbReference>
<feature type="domain" description="Ig-like" evidence="8">
    <location>
        <begin position="20"/>
        <end position="105"/>
    </location>
</feature>
<dbReference type="Gene3D" id="2.60.40.10">
    <property type="entry name" value="Immunoglobulins"/>
    <property type="match status" value="1"/>
</dbReference>
<dbReference type="GO" id="GO:0042101">
    <property type="term" value="C:T cell receptor complex"/>
    <property type="evidence" value="ECO:0007669"/>
    <property type="project" value="UniProtKB-KW"/>
</dbReference>
<evidence type="ECO:0000256" key="2">
    <source>
        <dbReference type="ARBA" id="ARBA00022859"/>
    </source>
</evidence>
<evidence type="ECO:0000256" key="5">
    <source>
        <dbReference type="ARBA" id="ARBA00023319"/>
    </source>
</evidence>
<dbReference type="SMART" id="SM00406">
    <property type="entry name" value="IGv"/>
    <property type="match status" value="1"/>
</dbReference>
<name>A0A8C6CIJ8_MOSMO</name>
<evidence type="ECO:0000313" key="9">
    <source>
        <dbReference type="Ensembl" id="ENSMMSP00000001223.1"/>
    </source>
</evidence>
<dbReference type="GeneTree" id="ENSGT00940000154542"/>
<reference evidence="9" key="1">
    <citation type="submission" date="2025-08" db="UniProtKB">
        <authorList>
            <consortium name="Ensembl"/>
        </authorList>
    </citation>
    <scope>IDENTIFICATION</scope>
</reference>
<dbReference type="PROSITE" id="PS50835">
    <property type="entry name" value="IG_LIKE"/>
    <property type="match status" value="1"/>
</dbReference>
<dbReference type="InterPro" id="IPR003599">
    <property type="entry name" value="Ig_sub"/>
</dbReference>
<dbReference type="PANTHER" id="PTHR23268:SF19">
    <property type="entry name" value="T CELL RECEPTOR BETA VARIABLE 6-2-RELATED"/>
    <property type="match status" value="1"/>
</dbReference>
<keyword evidence="3" id="KW-1015">Disulfide bond</keyword>
<organism evidence="9 10">
    <name type="scientific">Moschus moschiferus</name>
    <name type="common">Siberian musk deer</name>
    <name type="synonym">Moschus sibiricus</name>
    <dbReference type="NCBI Taxonomy" id="68415"/>
    <lineage>
        <taxon>Eukaryota</taxon>
        <taxon>Metazoa</taxon>
        <taxon>Chordata</taxon>
        <taxon>Craniata</taxon>
        <taxon>Vertebrata</taxon>
        <taxon>Euteleostomi</taxon>
        <taxon>Mammalia</taxon>
        <taxon>Eutheria</taxon>
        <taxon>Laurasiatheria</taxon>
        <taxon>Artiodactyla</taxon>
        <taxon>Ruminantia</taxon>
        <taxon>Pecora</taxon>
        <taxon>Moschidae</taxon>
        <taxon>Moschus</taxon>
    </lineage>
</organism>
<protein>
    <recommendedName>
        <fullName evidence="8">Ig-like domain-containing protein</fullName>
    </recommendedName>
</protein>
<dbReference type="InterPro" id="IPR013783">
    <property type="entry name" value="Ig-like_fold"/>
</dbReference>
<dbReference type="GO" id="GO:0002376">
    <property type="term" value="P:immune system process"/>
    <property type="evidence" value="ECO:0007669"/>
    <property type="project" value="UniProtKB-KW"/>
</dbReference>
<accession>A0A8C6CIJ8</accession>
<dbReference type="InterPro" id="IPR050413">
    <property type="entry name" value="TCR_beta_variable"/>
</dbReference>
<keyword evidence="1" id="KW-0732">Signal</keyword>
<evidence type="ECO:0000256" key="4">
    <source>
        <dbReference type="ARBA" id="ARBA00023170"/>
    </source>
</evidence>
<sequence length="129" mass="14339">HSLPCLLPTGLVDSEVTQTPKYLIKSRETGQSVTLKCTQDMNHDYMYWYRQDPGHGLRLIHYSAGPPTTEKGDVPEGYSVSRPSTENFPLTLQSANRSQTSVYFCGSSYSTALHCHLLSVQKGKAAPYL</sequence>
<dbReference type="SUPFAM" id="SSF48726">
    <property type="entry name" value="Immunoglobulin"/>
    <property type="match status" value="1"/>
</dbReference>
<evidence type="ECO:0000256" key="1">
    <source>
        <dbReference type="ARBA" id="ARBA00022729"/>
    </source>
</evidence>
<evidence type="ECO:0000256" key="3">
    <source>
        <dbReference type="ARBA" id="ARBA00023157"/>
    </source>
</evidence>
<evidence type="ECO:0000313" key="10">
    <source>
        <dbReference type="Proteomes" id="UP000694544"/>
    </source>
</evidence>
<dbReference type="Proteomes" id="UP000694544">
    <property type="component" value="Unplaced"/>
</dbReference>
<keyword evidence="5" id="KW-0393">Immunoglobulin domain</keyword>
<dbReference type="Ensembl" id="ENSMMST00000001339.1">
    <property type="protein sequence ID" value="ENSMMSP00000001223.1"/>
    <property type="gene ID" value="ENSMMSG00000000967.1"/>
</dbReference>
<dbReference type="AlphaFoldDB" id="A0A8C6CIJ8"/>
<keyword evidence="7" id="KW-1064">Adaptive immunity</keyword>
<keyword evidence="2" id="KW-0391">Immunity</keyword>
<keyword evidence="10" id="KW-1185">Reference proteome</keyword>
<dbReference type="SMART" id="SM00409">
    <property type="entry name" value="IG"/>
    <property type="match status" value="1"/>
</dbReference>
<evidence type="ECO:0000259" key="8">
    <source>
        <dbReference type="PROSITE" id="PS50835"/>
    </source>
</evidence>
<comment type="subunit">
    <text evidence="6">Alpha-beta TR is a heterodimer composed of an alpha and beta chain; disulfide-linked. The alpha-beta TR is associated with the transmembrane signaling CD3 coreceptor proteins to form the TR-CD3 (TcR or TCR). The assembly of alpha-beta TR heterodimers with CD3 occurs in the endoplasmic reticulum where a single alpha-beta TR heterodimer associates with one CD3D-CD3E heterodimer, one CD3G-CD3E heterodimer and one CD247 homodimer forming a stable octameric structure. CD3D-CD3E and CD3G-CD3E heterodimers preferentially associate with TR alpha and TR beta chains, respectively. The association of the CD247 homodimer is the last step of TcR assembly in the endoplasmic reticulum and is required for transport to the cell surface.</text>
</comment>
<dbReference type="InterPro" id="IPR036179">
    <property type="entry name" value="Ig-like_dom_sf"/>
</dbReference>
<dbReference type="InterPro" id="IPR007110">
    <property type="entry name" value="Ig-like_dom"/>
</dbReference>
<keyword evidence="4" id="KW-0675">Receptor</keyword>
<proteinExistence type="predicted"/>
<dbReference type="GO" id="GO:0007166">
    <property type="term" value="P:cell surface receptor signaling pathway"/>
    <property type="evidence" value="ECO:0007669"/>
    <property type="project" value="TreeGrafter"/>
</dbReference>
<reference evidence="9" key="2">
    <citation type="submission" date="2025-09" db="UniProtKB">
        <authorList>
            <consortium name="Ensembl"/>
        </authorList>
    </citation>
    <scope>IDENTIFICATION</scope>
</reference>
<evidence type="ECO:0000256" key="6">
    <source>
        <dbReference type="ARBA" id="ARBA00038651"/>
    </source>
</evidence>
<evidence type="ECO:0000256" key="7">
    <source>
        <dbReference type="ARBA" id="ARBA00043266"/>
    </source>
</evidence>